<name>B3PD79_CELJU</name>
<keyword evidence="2" id="KW-1185">Reference proteome</keyword>
<accession>B3PD79</accession>
<evidence type="ECO:0000313" key="1">
    <source>
        <dbReference type="EMBL" id="ACE86210.1"/>
    </source>
</evidence>
<dbReference type="Proteomes" id="UP000001036">
    <property type="component" value="Chromosome"/>
</dbReference>
<dbReference type="OrthoDB" id="9152429at2"/>
<dbReference type="RefSeq" id="WP_012488615.1">
    <property type="nucleotide sequence ID" value="NC_010995.1"/>
</dbReference>
<dbReference type="eggNOG" id="COG1262">
    <property type="taxonomic scope" value="Bacteria"/>
</dbReference>
<dbReference type="KEGG" id="cja:CJA_3036"/>
<gene>
    <name evidence="1" type="ordered locus">CJA_3036</name>
</gene>
<reference evidence="1 2" key="1">
    <citation type="journal article" date="2008" name="J. Bacteriol.">
        <title>Insights into plant cell wall degradation from the genome sequence of the soil bacterium Cellvibrio japonicus.</title>
        <authorList>
            <person name="Deboy R.T."/>
            <person name="Mongodin E.F."/>
            <person name="Fouts D.E."/>
            <person name="Tailford L.E."/>
            <person name="Khouri H."/>
            <person name="Emerson J.B."/>
            <person name="Mohamoud Y."/>
            <person name="Watkins K."/>
            <person name="Henrissat B."/>
            <person name="Gilbert H.J."/>
            <person name="Nelson K.E."/>
        </authorList>
    </citation>
    <scope>NUCLEOTIDE SEQUENCE [LARGE SCALE GENOMIC DNA]</scope>
    <source>
        <strain evidence="1 2">Ueda107</strain>
    </source>
</reference>
<sequence length="314" mass="35471">MRSLDQVLIVNPACPFSDIAHAMTQMGWQRDTLELAAPSLIANEPEVATWSWKGHKPFVIYSFNPVVKMRVLDVAGVPPGVREGIAQQLPLLDHLAIEKLFTSDDVRERLLGLWAVQETERVDLLETARKLQDDPEPVLAEQARDVCAKLERINQARKEVLVQMRMIEEATPALIRRLNDPSFIQTLKPSRSDLQHLFDAELVDAAQLAIERLYADPGLRISPASDTQIKAVACPAGLLRWPNMLSDKFPGGYRDLAGWMVPSRIWVCWKQESAGTSVSYDGLVWLDNHWCWLPKIFRFLVPYLMNGSSGTLKH</sequence>
<protein>
    <submittedName>
        <fullName evidence="1">Uncharacterized protein</fullName>
    </submittedName>
</protein>
<organism evidence="1 2">
    <name type="scientific">Cellvibrio japonicus (strain Ueda107)</name>
    <name type="common">Pseudomonas fluorescens subsp. cellulosa</name>
    <dbReference type="NCBI Taxonomy" id="498211"/>
    <lineage>
        <taxon>Bacteria</taxon>
        <taxon>Pseudomonadati</taxon>
        <taxon>Pseudomonadota</taxon>
        <taxon>Gammaproteobacteria</taxon>
        <taxon>Cellvibrionales</taxon>
        <taxon>Cellvibrionaceae</taxon>
        <taxon>Cellvibrio</taxon>
    </lineage>
</organism>
<dbReference type="AlphaFoldDB" id="B3PD79"/>
<evidence type="ECO:0000313" key="2">
    <source>
        <dbReference type="Proteomes" id="UP000001036"/>
    </source>
</evidence>
<proteinExistence type="predicted"/>
<dbReference type="STRING" id="498211.CJA_3036"/>
<dbReference type="HOGENOM" id="CLU_884787_0_0_6"/>
<dbReference type="EMBL" id="CP000934">
    <property type="protein sequence ID" value="ACE86210.1"/>
    <property type="molecule type" value="Genomic_DNA"/>
</dbReference>